<accession>B6CGY1</accession>
<dbReference type="Pfam" id="PF13276">
    <property type="entry name" value="HTH_21"/>
    <property type="match status" value="1"/>
</dbReference>
<sequence length="100" mass="11643">MSTFYAVRRLCLVLGLHYSGYYQWLKRPQSLRARQDERQTGLIKQLWLESGTVYGYRKIWLDMKDLGERAGRNRIARLMRLAELASQTGYPGLASVLFQG</sequence>
<dbReference type="EMBL" id="EU169599">
    <property type="protein sequence ID" value="ABY48118.1"/>
    <property type="molecule type" value="Genomic_DNA"/>
</dbReference>
<dbReference type="AlphaFoldDB" id="B6CGY1"/>
<name>B6CGY1_YERRU</name>
<organism evidence="2">
    <name type="scientific">Yersinia ruckeri</name>
    <dbReference type="NCBI Taxonomy" id="29486"/>
    <lineage>
        <taxon>Bacteria</taxon>
        <taxon>Pseudomonadati</taxon>
        <taxon>Pseudomonadota</taxon>
        <taxon>Gammaproteobacteria</taxon>
        <taxon>Enterobacterales</taxon>
        <taxon>Yersiniaceae</taxon>
        <taxon>Yersinia</taxon>
    </lineage>
</organism>
<proteinExistence type="predicted"/>
<dbReference type="PANTHER" id="PTHR46889:SF4">
    <property type="entry name" value="TRANSPOSASE INSO FOR INSERTION SEQUENCE ELEMENT IS911B-RELATED"/>
    <property type="match status" value="1"/>
</dbReference>
<dbReference type="InterPro" id="IPR050900">
    <property type="entry name" value="Transposase_IS3/IS150/IS904"/>
</dbReference>
<feature type="domain" description="HTH-like" evidence="1">
    <location>
        <begin position="35"/>
        <end position="87"/>
    </location>
</feature>
<dbReference type="PANTHER" id="PTHR46889">
    <property type="entry name" value="TRANSPOSASE INSF FOR INSERTION SEQUENCE IS3B-RELATED"/>
    <property type="match status" value="1"/>
</dbReference>
<evidence type="ECO:0000313" key="2">
    <source>
        <dbReference type="EMBL" id="ABY48118.1"/>
    </source>
</evidence>
<protein>
    <submittedName>
        <fullName evidence="2">IS3 family transposase</fullName>
    </submittedName>
</protein>
<dbReference type="InterPro" id="IPR025948">
    <property type="entry name" value="HTH-like_dom"/>
</dbReference>
<evidence type="ECO:0000259" key="1">
    <source>
        <dbReference type="Pfam" id="PF13276"/>
    </source>
</evidence>
<reference evidence="2" key="1">
    <citation type="journal article" date="2010" name="Vet. Microbiol.">
        <title>Yersinia ruckeri genes that attenuate survival in rainbow trout (Oncorhynchus mykiss) are identified using signature-tagged mutants.</title>
        <authorList>
            <person name="Dahiya I."/>
            <person name="Stevenson R.M."/>
        </authorList>
    </citation>
    <scope>NUCLEOTIDE SEQUENCE</scope>
    <source>
        <strain evidence="2">RS1154</strain>
    </source>
</reference>